<dbReference type="Gene3D" id="3.40.1090.10">
    <property type="entry name" value="Cytosolic phospholipase A2 catalytic domain"/>
    <property type="match status" value="1"/>
</dbReference>
<dbReference type="GeneID" id="25331812"/>
<dbReference type="Proteomes" id="UP000054342">
    <property type="component" value="Unassembled WGS sequence"/>
</dbReference>
<evidence type="ECO:0000313" key="1">
    <source>
        <dbReference type="EMBL" id="KIW51156.1"/>
    </source>
</evidence>
<name>A0A0D2BG16_9EURO</name>
<dbReference type="RefSeq" id="XP_013311740.1">
    <property type="nucleotide sequence ID" value="XM_013456286.1"/>
</dbReference>
<sequence>MAVTDQTTSSRSYSLFLDAGPLENDPVSTVVSEARMLYPSLRTDLIVSLGTGIVLDANSKRDTHNIKPYKAPFRIQDLV</sequence>
<keyword evidence="2" id="KW-1185">Reference proteome</keyword>
<proteinExistence type="predicted"/>
<accession>A0A0D2BG16</accession>
<dbReference type="EMBL" id="KN847322">
    <property type="protein sequence ID" value="KIW51156.1"/>
    <property type="molecule type" value="Genomic_DNA"/>
</dbReference>
<dbReference type="STRING" id="348802.A0A0D2BG16"/>
<evidence type="ECO:0000313" key="2">
    <source>
        <dbReference type="Proteomes" id="UP000054342"/>
    </source>
</evidence>
<protein>
    <submittedName>
        <fullName evidence="1">Uncharacterized protein</fullName>
    </submittedName>
</protein>
<dbReference type="AlphaFoldDB" id="A0A0D2BG16"/>
<dbReference type="HOGENOM" id="CLU_2606052_0_0_1"/>
<organism evidence="1 2">
    <name type="scientific">Exophiala xenobiotica</name>
    <dbReference type="NCBI Taxonomy" id="348802"/>
    <lineage>
        <taxon>Eukaryota</taxon>
        <taxon>Fungi</taxon>
        <taxon>Dikarya</taxon>
        <taxon>Ascomycota</taxon>
        <taxon>Pezizomycotina</taxon>
        <taxon>Eurotiomycetes</taxon>
        <taxon>Chaetothyriomycetidae</taxon>
        <taxon>Chaetothyriales</taxon>
        <taxon>Herpotrichiellaceae</taxon>
        <taxon>Exophiala</taxon>
    </lineage>
</organism>
<dbReference type="OrthoDB" id="194358at2759"/>
<reference evidence="1 2" key="1">
    <citation type="submission" date="2015-01" db="EMBL/GenBank/DDBJ databases">
        <title>The Genome Sequence of Exophiala xenobiotica CBS118157.</title>
        <authorList>
            <consortium name="The Broad Institute Genomics Platform"/>
            <person name="Cuomo C."/>
            <person name="de Hoog S."/>
            <person name="Gorbushina A."/>
            <person name="Stielow B."/>
            <person name="Teixiera M."/>
            <person name="Abouelleil A."/>
            <person name="Chapman S.B."/>
            <person name="Priest M."/>
            <person name="Young S.K."/>
            <person name="Wortman J."/>
            <person name="Nusbaum C."/>
            <person name="Birren B."/>
        </authorList>
    </citation>
    <scope>NUCLEOTIDE SEQUENCE [LARGE SCALE GENOMIC DNA]</scope>
    <source>
        <strain evidence="1 2">CBS 118157</strain>
    </source>
</reference>
<gene>
    <name evidence="1" type="ORF">PV05_09904</name>
</gene>